<dbReference type="AlphaFoldDB" id="A0A1I7ZEX8"/>
<accession>A0A1I7ZEX8</accession>
<sequence length="110" mass="11984">MLLASALLTSSAFLTASGFGSTTRDYGRLRRIQGIADPLFIYTNGTAPLLAEAIWDVVSSPSDPWEPSASLASRELFRELFLSLPENGNEVVKVLFLEEVHHADLSCNLS</sequence>
<proteinExistence type="predicted"/>
<protein>
    <submittedName>
        <fullName evidence="3">Ras-GEF domain-containing protein</fullName>
    </submittedName>
</protein>
<evidence type="ECO:0000313" key="3">
    <source>
        <dbReference type="WBParaSite" id="L893_g2576.t1"/>
    </source>
</evidence>
<evidence type="ECO:0000313" key="2">
    <source>
        <dbReference type="Proteomes" id="UP000095287"/>
    </source>
</evidence>
<feature type="chain" id="PRO_5009313344" evidence="1">
    <location>
        <begin position="19"/>
        <end position="110"/>
    </location>
</feature>
<keyword evidence="1" id="KW-0732">Signal</keyword>
<reference evidence="3" key="1">
    <citation type="submission" date="2016-11" db="UniProtKB">
        <authorList>
            <consortium name="WormBaseParasite"/>
        </authorList>
    </citation>
    <scope>IDENTIFICATION</scope>
</reference>
<dbReference type="Proteomes" id="UP000095287">
    <property type="component" value="Unplaced"/>
</dbReference>
<keyword evidence="2" id="KW-1185">Reference proteome</keyword>
<feature type="signal peptide" evidence="1">
    <location>
        <begin position="1"/>
        <end position="18"/>
    </location>
</feature>
<organism evidence="2 3">
    <name type="scientific">Steinernema glaseri</name>
    <dbReference type="NCBI Taxonomy" id="37863"/>
    <lineage>
        <taxon>Eukaryota</taxon>
        <taxon>Metazoa</taxon>
        <taxon>Ecdysozoa</taxon>
        <taxon>Nematoda</taxon>
        <taxon>Chromadorea</taxon>
        <taxon>Rhabditida</taxon>
        <taxon>Tylenchina</taxon>
        <taxon>Panagrolaimomorpha</taxon>
        <taxon>Strongyloidoidea</taxon>
        <taxon>Steinernematidae</taxon>
        <taxon>Steinernema</taxon>
    </lineage>
</organism>
<dbReference type="WBParaSite" id="L893_g2576.t1">
    <property type="protein sequence ID" value="L893_g2576.t1"/>
    <property type="gene ID" value="L893_g2576"/>
</dbReference>
<evidence type="ECO:0000256" key="1">
    <source>
        <dbReference type="SAM" id="SignalP"/>
    </source>
</evidence>
<name>A0A1I7ZEX8_9BILA</name>